<protein>
    <submittedName>
        <fullName evidence="1">Uncharacterized protein</fullName>
    </submittedName>
</protein>
<dbReference type="Proteomes" id="UP000824120">
    <property type="component" value="Chromosome 6"/>
</dbReference>
<dbReference type="AlphaFoldDB" id="A0A9J5YQC4"/>
<proteinExistence type="predicted"/>
<accession>A0A9J5YQC4</accession>
<gene>
    <name evidence="1" type="ORF">H5410_032686</name>
</gene>
<evidence type="ECO:0000313" key="2">
    <source>
        <dbReference type="Proteomes" id="UP000824120"/>
    </source>
</evidence>
<name>A0A9J5YQC4_SOLCO</name>
<keyword evidence="2" id="KW-1185">Reference proteome</keyword>
<organism evidence="1 2">
    <name type="scientific">Solanum commersonii</name>
    <name type="common">Commerson's wild potato</name>
    <name type="synonym">Commerson's nightshade</name>
    <dbReference type="NCBI Taxonomy" id="4109"/>
    <lineage>
        <taxon>Eukaryota</taxon>
        <taxon>Viridiplantae</taxon>
        <taxon>Streptophyta</taxon>
        <taxon>Embryophyta</taxon>
        <taxon>Tracheophyta</taxon>
        <taxon>Spermatophyta</taxon>
        <taxon>Magnoliopsida</taxon>
        <taxon>eudicotyledons</taxon>
        <taxon>Gunneridae</taxon>
        <taxon>Pentapetalae</taxon>
        <taxon>asterids</taxon>
        <taxon>lamiids</taxon>
        <taxon>Solanales</taxon>
        <taxon>Solanaceae</taxon>
        <taxon>Solanoideae</taxon>
        <taxon>Solaneae</taxon>
        <taxon>Solanum</taxon>
    </lineage>
</organism>
<dbReference type="EMBL" id="JACXVP010000006">
    <property type="protein sequence ID" value="KAG5601316.1"/>
    <property type="molecule type" value="Genomic_DNA"/>
</dbReference>
<reference evidence="1 2" key="1">
    <citation type="submission" date="2020-09" db="EMBL/GenBank/DDBJ databases">
        <title>De no assembly of potato wild relative species, Solanum commersonii.</title>
        <authorList>
            <person name="Cho K."/>
        </authorList>
    </citation>
    <scope>NUCLEOTIDE SEQUENCE [LARGE SCALE GENOMIC DNA]</scope>
    <source>
        <strain evidence="1">LZ3.2</strain>
        <tissue evidence="1">Leaf</tissue>
    </source>
</reference>
<comment type="caution">
    <text evidence="1">The sequence shown here is derived from an EMBL/GenBank/DDBJ whole genome shotgun (WGS) entry which is preliminary data.</text>
</comment>
<evidence type="ECO:0000313" key="1">
    <source>
        <dbReference type="EMBL" id="KAG5601316.1"/>
    </source>
</evidence>
<sequence length="117" mass="13077">MPGYNPNSNGSLSGISSRCIVEAFFCVPELELYKLIPPRCIIGALDDEDPYDDLDEPGDDLSLPRGLCPFPRPLVIQGFSILQTKHRDLFPISVIISIDSSIDWSSKEKRNRNITIL</sequence>